<keyword evidence="1" id="KW-0732">Signal</keyword>
<dbReference type="AlphaFoldDB" id="A0A5D4SNT3"/>
<evidence type="ECO:0000313" key="4">
    <source>
        <dbReference type="EMBL" id="TYS63878.1"/>
    </source>
</evidence>
<comment type="caution">
    <text evidence="4">The sequence shown here is derived from an EMBL/GenBank/DDBJ whole genome shotgun (WGS) entry which is preliminary data.</text>
</comment>
<dbReference type="PANTHER" id="PTHR43405">
    <property type="entry name" value="GLYCOSYL HYDROLASE DIGH"/>
    <property type="match status" value="1"/>
</dbReference>
<keyword evidence="4" id="KW-0378">Hydrolase</keyword>
<dbReference type="PANTHER" id="PTHR43405:SF1">
    <property type="entry name" value="GLYCOSYL HYDROLASE DIGH"/>
    <property type="match status" value="1"/>
</dbReference>
<dbReference type="GO" id="GO:0016787">
    <property type="term" value="F:hydrolase activity"/>
    <property type="evidence" value="ECO:0007669"/>
    <property type="project" value="UniProtKB-KW"/>
</dbReference>
<sequence>MKEAKVLWIDFLANGARLHIEEKRTEYIDKAKKAGFTHIVVDAKIPYGYVTYKSKLAPHAGDWERFSCWRGLDYVAVMLEEIKKQGLKAILKADIFAEGRIGTPALPQLQDDWQVIYLGEEEDGRPVFTKAEDWTENAVFVNPVMPDVRQYELSIIRELGENYEFDAFILDRCRYPNVKADYSPLSRREFEKYSSHSIKNWPYDVAEGGPFFKKWLAWRASVISSFIKEAKAEVKKAGSSRDFGVYVGSWYPEFFQEGVNWGSREFNPGYDWMDSDYSTTGYAEELDFIMTGCYCFHVTKQEASAAGLREWQSVEGAIEISKAAVMNKPAYLPSLFLKDYEGEEQQFQKALEMCAKNGESLMIFDSIYLEQYGWWDLLKEHNLSRGGSL</sequence>
<dbReference type="Pfam" id="PF02638">
    <property type="entry name" value="GHL10"/>
    <property type="match status" value="1"/>
</dbReference>
<dbReference type="InterPro" id="IPR052177">
    <property type="entry name" value="Divisome_Glycosyl_Hydrolase"/>
</dbReference>
<gene>
    <name evidence="4" type="ORF">FZD47_10220</name>
</gene>
<proteinExistence type="predicted"/>
<dbReference type="InterPro" id="IPR032280">
    <property type="entry name" value="DUF4985"/>
</dbReference>
<dbReference type="Pfam" id="PF16373">
    <property type="entry name" value="DUF4985"/>
    <property type="match status" value="1"/>
</dbReference>
<reference evidence="4 5" key="1">
    <citation type="submission" date="2019-08" db="EMBL/GenBank/DDBJ databases">
        <title>Bacillus genomes from the desert of Cuatro Cienegas, Coahuila.</title>
        <authorList>
            <person name="Olmedo-Alvarez G."/>
        </authorList>
    </citation>
    <scope>NUCLEOTIDE SEQUENCE [LARGE SCALE GENOMIC DNA]</scope>
    <source>
        <strain evidence="4 5">CH37_1T</strain>
    </source>
</reference>
<dbReference type="EMBL" id="VTES01000003">
    <property type="protein sequence ID" value="TYS63878.1"/>
    <property type="molecule type" value="Genomic_DNA"/>
</dbReference>
<dbReference type="Proteomes" id="UP000323732">
    <property type="component" value="Unassembled WGS sequence"/>
</dbReference>
<evidence type="ECO:0000259" key="2">
    <source>
        <dbReference type="Pfam" id="PF02638"/>
    </source>
</evidence>
<dbReference type="Gene3D" id="3.20.20.80">
    <property type="entry name" value="Glycosidases"/>
    <property type="match status" value="1"/>
</dbReference>
<evidence type="ECO:0000256" key="1">
    <source>
        <dbReference type="ARBA" id="ARBA00022729"/>
    </source>
</evidence>
<feature type="domain" description="Glycosyl hydrolase-like 10" evidence="2">
    <location>
        <begin position="17"/>
        <end position="261"/>
    </location>
</feature>
<dbReference type="InterPro" id="IPR017853">
    <property type="entry name" value="GH"/>
</dbReference>
<dbReference type="RefSeq" id="WP_148949759.1">
    <property type="nucleotide sequence ID" value="NZ_VTES01000003.1"/>
</dbReference>
<name>A0A5D4SNT3_9BACI</name>
<organism evidence="4 5">
    <name type="scientific">Bacillus infantis</name>
    <dbReference type="NCBI Taxonomy" id="324767"/>
    <lineage>
        <taxon>Bacteria</taxon>
        <taxon>Bacillati</taxon>
        <taxon>Bacillota</taxon>
        <taxon>Bacilli</taxon>
        <taxon>Bacillales</taxon>
        <taxon>Bacillaceae</taxon>
        <taxon>Bacillus</taxon>
    </lineage>
</organism>
<protein>
    <submittedName>
        <fullName evidence="4">Family 10 glycosylhydrolase</fullName>
    </submittedName>
</protein>
<accession>A0A5D4SNT3</accession>
<dbReference type="SUPFAM" id="SSF51445">
    <property type="entry name" value="(Trans)glycosidases"/>
    <property type="match status" value="1"/>
</dbReference>
<feature type="domain" description="DUF4985" evidence="3">
    <location>
        <begin position="270"/>
        <end position="380"/>
    </location>
</feature>
<evidence type="ECO:0000259" key="3">
    <source>
        <dbReference type="Pfam" id="PF16373"/>
    </source>
</evidence>
<dbReference type="InterPro" id="IPR003790">
    <property type="entry name" value="GHL10"/>
</dbReference>
<evidence type="ECO:0000313" key="5">
    <source>
        <dbReference type="Proteomes" id="UP000323732"/>
    </source>
</evidence>